<dbReference type="EMBL" id="JAWDGP010004361">
    <property type="protein sequence ID" value="KAK3765012.1"/>
    <property type="molecule type" value="Genomic_DNA"/>
</dbReference>
<evidence type="ECO:0000313" key="2">
    <source>
        <dbReference type="Proteomes" id="UP001283361"/>
    </source>
</evidence>
<proteinExistence type="predicted"/>
<sequence length="183" mass="20503">MAYLDRSPRFPPELQEMAGGYRAVWACLSGLLYSSIGKKTPIGSRQHRGVVRYSPVEDWFQTLVATIAQEPWIRSHTDRRSERVGRDSATYATVLLLGLVLPWNRVLRFQMSVCLKTAGHQAQRARGAQISSLRVRELAETCDVGAADCLTGVTTSPKATKTTTKYGEIWLSYLQEFCLIFTS</sequence>
<reference evidence="1" key="1">
    <citation type="journal article" date="2023" name="G3 (Bethesda)">
        <title>A reference genome for the long-term kleptoplast-retaining sea slug Elysia crispata morphotype clarki.</title>
        <authorList>
            <person name="Eastman K.E."/>
            <person name="Pendleton A.L."/>
            <person name="Shaikh M.A."/>
            <person name="Suttiyut T."/>
            <person name="Ogas R."/>
            <person name="Tomko P."/>
            <person name="Gavelis G."/>
            <person name="Widhalm J.R."/>
            <person name="Wisecaver J.H."/>
        </authorList>
    </citation>
    <scope>NUCLEOTIDE SEQUENCE</scope>
    <source>
        <strain evidence="1">ECLA1</strain>
    </source>
</reference>
<gene>
    <name evidence="1" type="ORF">RRG08_032137</name>
</gene>
<accession>A0AAE0ZAR8</accession>
<comment type="caution">
    <text evidence="1">The sequence shown here is derived from an EMBL/GenBank/DDBJ whole genome shotgun (WGS) entry which is preliminary data.</text>
</comment>
<evidence type="ECO:0000313" key="1">
    <source>
        <dbReference type="EMBL" id="KAK3765012.1"/>
    </source>
</evidence>
<dbReference type="AlphaFoldDB" id="A0AAE0ZAR8"/>
<organism evidence="1 2">
    <name type="scientific">Elysia crispata</name>
    <name type="common">lettuce slug</name>
    <dbReference type="NCBI Taxonomy" id="231223"/>
    <lineage>
        <taxon>Eukaryota</taxon>
        <taxon>Metazoa</taxon>
        <taxon>Spiralia</taxon>
        <taxon>Lophotrochozoa</taxon>
        <taxon>Mollusca</taxon>
        <taxon>Gastropoda</taxon>
        <taxon>Heterobranchia</taxon>
        <taxon>Euthyneura</taxon>
        <taxon>Panpulmonata</taxon>
        <taxon>Sacoglossa</taxon>
        <taxon>Placobranchoidea</taxon>
        <taxon>Plakobranchidae</taxon>
        <taxon>Elysia</taxon>
    </lineage>
</organism>
<name>A0AAE0ZAR8_9GAST</name>
<protein>
    <submittedName>
        <fullName evidence="1">Uncharacterized protein</fullName>
    </submittedName>
</protein>
<keyword evidence="2" id="KW-1185">Reference proteome</keyword>
<dbReference type="Proteomes" id="UP001283361">
    <property type="component" value="Unassembled WGS sequence"/>
</dbReference>